<proteinExistence type="predicted"/>
<gene>
    <name evidence="2" type="ORF">KIL84_022287</name>
</gene>
<evidence type="ECO:0000313" key="2">
    <source>
        <dbReference type="EMBL" id="KAH1175762.1"/>
    </source>
</evidence>
<organism evidence="2 3">
    <name type="scientific">Mauremys mutica</name>
    <name type="common">yellowpond turtle</name>
    <dbReference type="NCBI Taxonomy" id="74926"/>
    <lineage>
        <taxon>Eukaryota</taxon>
        <taxon>Metazoa</taxon>
        <taxon>Chordata</taxon>
        <taxon>Craniata</taxon>
        <taxon>Vertebrata</taxon>
        <taxon>Euteleostomi</taxon>
        <taxon>Archelosauria</taxon>
        <taxon>Testudinata</taxon>
        <taxon>Testudines</taxon>
        <taxon>Cryptodira</taxon>
        <taxon>Durocryptodira</taxon>
        <taxon>Testudinoidea</taxon>
        <taxon>Geoemydidae</taxon>
        <taxon>Geoemydinae</taxon>
        <taxon>Mauremys</taxon>
    </lineage>
</organism>
<feature type="region of interest" description="Disordered" evidence="1">
    <location>
        <begin position="99"/>
        <end position="122"/>
    </location>
</feature>
<reference evidence="2" key="1">
    <citation type="submission" date="2021-09" db="EMBL/GenBank/DDBJ databases">
        <title>The genome of Mauremys mutica provides insights into the evolution of semi-aquatic lifestyle.</title>
        <authorList>
            <person name="Gong S."/>
            <person name="Gao Y."/>
        </authorList>
    </citation>
    <scope>NUCLEOTIDE SEQUENCE</scope>
    <source>
        <strain evidence="2">MM-2020</strain>
        <tissue evidence="2">Muscle</tissue>
    </source>
</reference>
<dbReference type="InterPro" id="IPR027852">
    <property type="entry name" value="C1ORF64"/>
</dbReference>
<evidence type="ECO:0000256" key="1">
    <source>
        <dbReference type="SAM" id="MobiDB-lite"/>
    </source>
</evidence>
<dbReference type="Pfam" id="PF15547">
    <property type="entry name" value="C1ORF64"/>
    <property type="match status" value="1"/>
</dbReference>
<comment type="caution">
    <text evidence="2">The sequence shown here is derived from an EMBL/GenBank/DDBJ whole genome shotgun (WGS) entry which is preliminary data.</text>
</comment>
<dbReference type="Proteomes" id="UP000827986">
    <property type="component" value="Unassembled WGS sequence"/>
</dbReference>
<dbReference type="EMBL" id="JAHDVG010000476">
    <property type="protein sequence ID" value="KAH1175762.1"/>
    <property type="molecule type" value="Genomic_DNA"/>
</dbReference>
<accession>A0A9D3X974</accession>
<keyword evidence="3" id="KW-1185">Reference proteome</keyword>
<protein>
    <submittedName>
        <fullName evidence="2">Uncharacterized protein</fullName>
    </submittedName>
</protein>
<dbReference type="AlphaFoldDB" id="A0A9D3X974"/>
<evidence type="ECO:0000313" key="3">
    <source>
        <dbReference type="Proteomes" id="UP000827986"/>
    </source>
</evidence>
<name>A0A9D3X974_9SAUR</name>
<sequence length="178" mass="19810">MTMCLKYSLQDRPDLENCWCRVGKRENSGSLMRPTFLVDCSSGRKELLNAWPDSNIYRCPLRRFPSRTRMETYVIFCCDVSVYGRQIVQSKGSEEDMSCAPAQVSASSQPGTGASVEAPESFSSKAPVSMRQQCHVRSCAKSNAAAGGSDSRSLQRSPWCMVKHFLKGLALCVFRQTD</sequence>